<dbReference type="PANTHER" id="PTHR11820">
    <property type="entry name" value="ACYLPYRUVASE"/>
    <property type="match status" value="1"/>
</dbReference>
<keyword evidence="2" id="KW-0479">Metal-binding</keyword>
<dbReference type="InterPro" id="IPR036663">
    <property type="entry name" value="Fumarylacetoacetase_C_sf"/>
</dbReference>
<comment type="similarity">
    <text evidence="1">Belongs to the FAH family.</text>
</comment>
<keyword evidence="5" id="KW-1185">Reference proteome</keyword>
<proteinExistence type="inferred from homology"/>
<dbReference type="SUPFAM" id="SSF56529">
    <property type="entry name" value="FAH"/>
    <property type="match status" value="1"/>
</dbReference>
<keyword evidence="4" id="KW-0378">Hydrolase</keyword>
<evidence type="ECO:0000256" key="2">
    <source>
        <dbReference type="ARBA" id="ARBA00022723"/>
    </source>
</evidence>
<organism evidence="4 5">
    <name type="scientific">Lacticaseibacillus baoqingensis</name>
    <dbReference type="NCBI Taxonomy" id="2486013"/>
    <lineage>
        <taxon>Bacteria</taxon>
        <taxon>Bacillati</taxon>
        <taxon>Bacillota</taxon>
        <taxon>Bacilli</taxon>
        <taxon>Lactobacillales</taxon>
        <taxon>Lactobacillaceae</taxon>
        <taxon>Lacticaseibacillus</taxon>
    </lineage>
</organism>
<protein>
    <submittedName>
        <fullName evidence="4">Fumarylacetoacetate hydrolase family protein</fullName>
    </submittedName>
</protein>
<gene>
    <name evidence="4" type="ORF">ACFQ5J_13020</name>
</gene>
<feature type="domain" description="Fumarylacetoacetase-like C-terminal" evidence="3">
    <location>
        <begin position="83"/>
        <end position="293"/>
    </location>
</feature>
<comment type="caution">
    <text evidence="4">The sequence shown here is derived from an EMBL/GenBank/DDBJ whole genome shotgun (WGS) entry which is preliminary data.</text>
</comment>
<accession>A0ABW4EAF1</accession>
<reference evidence="5" key="1">
    <citation type="journal article" date="2019" name="Int. J. Syst. Evol. Microbiol.">
        <title>The Global Catalogue of Microorganisms (GCM) 10K type strain sequencing project: providing services to taxonomists for standard genome sequencing and annotation.</title>
        <authorList>
            <consortium name="The Broad Institute Genomics Platform"/>
            <consortium name="The Broad Institute Genome Sequencing Center for Infectious Disease"/>
            <person name="Wu L."/>
            <person name="Ma J."/>
        </authorList>
    </citation>
    <scope>NUCLEOTIDE SEQUENCE [LARGE SCALE GENOMIC DNA]</scope>
    <source>
        <strain evidence="5">CCM 8903</strain>
    </source>
</reference>
<dbReference type="Gene3D" id="3.90.850.10">
    <property type="entry name" value="Fumarylacetoacetase-like, C-terminal domain"/>
    <property type="match status" value="1"/>
</dbReference>
<name>A0ABW4EAF1_9LACO</name>
<dbReference type="PANTHER" id="PTHR11820:SF7">
    <property type="entry name" value="ACYLPYRUVASE FAHD1, MITOCHONDRIAL"/>
    <property type="match status" value="1"/>
</dbReference>
<evidence type="ECO:0000313" key="5">
    <source>
        <dbReference type="Proteomes" id="UP001597252"/>
    </source>
</evidence>
<dbReference type="EMBL" id="JBHTON010000053">
    <property type="protein sequence ID" value="MFD1486148.1"/>
    <property type="molecule type" value="Genomic_DNA"/>
</dbReference>
<evidence type="ECO:0000259" key="3">
    <source>
        <dbReference type="Pfam" id="PF01557"/>
    </source>
</evidence>
<evidence type="ECO:0000313" key="4">
    <source>
        <dbReference type="EMBL" id="MFD1486148.1"/>
    </source>
</evidence>
<dbReference type="Proteomes" id="UP001597252">
    <property type="component" value="Unassembled WGS sequence"/>
</dbReference>
<dbReference type="GO" id="GO:0016787">
    <property type="term" value="F:hydrolase activity"/>
    <property type="evidence" value="ECO:0007669"/>
    <property type="project" value="UniProtKB-KW"/>
</dbReference>
<evidence type="ECO:0000256" key="1">
    <source>
        <dbReference type="ARBA" id="ARBA00010211"/>
    </source>
</evidence>
<dbReference type="InterPro" id="IPR011234">
    <property type="entry name" value="Fumarylacetoacetase-like_C"/>
</dbReference>
<sequence>MKIITYIDNDTEKVGLVSNDGQRVFPIKTLGYAFESVNALIDGADDATWAKLKRLVNDPQQTGAIAFDQVKLTAPIPHPKRDVLALGLNYIDHVNEVAKYMDEDPAKRAEPIFFAKHVDRAVGEGEATPAHADFISSWDYEVELTVVLKKEINHFVKPEAVEDYILGYTIVNDMTARELRKHVESFFQKSLDGSTTMGPWIVTADELPFPPAKRIRLWVNDELRQESNTGNLVFSIAECLSTLSKGMTLRAGEILATGTPNGVGAGMVPENYLKAGDHIKSEIDGIGQLNINVKD</sequence>
<dbReference type="RefSeq" id="WP_125749835.1">
    <property type="nucleotide sequence ID" value="NZ_JBHTON010000053.1"/>
</dbReference>
<dbReference type="Pfam" id="PF01557">
    <property type="entry name" value="FAA_hydrolase"/>
    <property type="match status" value="1"/>
</dbReference>